<dbReference type="PANTHER" id="PTHR18964">
    <property type="entry name" value="ROK (REPRESSOR, ORF, KINASE) FAMILY"/>
    <property type="match status" value="1"/>
</dbReference>
<dbReference type="EMBL" id="JAVREH010000017">
    <property type="protein sequence ID" value="MDT0262425.1"/>
    <property type="molecule type" value="Genomic_DNA"/>
</dbReference>
<gene>
    <name evidence="2" type="ORF">RM423_13590</name>
</gene>
<organism evidence="2 3">
    <name type="scientific">Jatrophihabitans lederbergiae</name>
    <dbReference type="NCBI Taxonomy" id="3075547"/>
    <lineage>
        <taxon>Bacteria</taxon>
        <taxon>Bacillati</taxon>
        <taxon>Actinomycetota</taxon>
        <taxon>Actinomycetes</taxon>
        <taxon>Jatrophihabitantales</taxon>
        <taxon>Jatrophihabitantaceae</taxon>
        <taxon>Jatrophihabitans</taxon>
    </lineage>
</organism>
<dbReference type="PANTHER" id="PTHR18964:SF173">
    <property type="entry name" value="GLUCOKINASE"/>
    <property type="match status" value="1"/>
</dbReference>
<dbReference type="Gene3D" id="3.30.420.40">
    <property type="match status" value="2"/>
</dbReference>
<name>A0ABU2JBQ6_9ACTN</name>
<accession>A0ABU2JBQ6</accession>
<proteinExistence type="inferred from homology"/>
<comment type="similarity">
    <text evidence="1">Belongs to the ROK (NagC/XylR) family.</text>
</comment>
<reference evidence="3" key="1">
    <citation type="submission" date="2023-07" db="EMBL/GenBank/DDBJ databases">
        <title>30 novel species of actinomycetes from the DSMZ collection.</title>
        <authorList>
            <person name="Nouioui I."/>
        </authorList>
    </citation>
    <scope>NUCLEOTIDE SEQUENCE [LARGE SCALE GENOMIC DNA]</scope>
    <source>
        <strain evidence="3">DSM 44399</strain>
    </source>
</reference>
<evidence type="ECO:0000256" key="1">
    <source>
        <dbReference type="ARBA" id="ARBA00006479"/>
    </source>
</evidence>
<dbReference type="Proteomes" id="UP001183176">
    <property type="component" value="Unassembled WGS sequence"/>
</dbReference>
<dbReference type="RefSeq" id="WP_311423576.1">
    <property type="nucleotide sequence ID" value="NZ_JAVREH010000017.1"/>
</dbReference>
<protein>
    <submittedName>
        <fullName evidence="2">ROK family protein</fullName>
    </submittedName>
</protein>
<comment type="caution">
    <text evidence="2">The sequence shown here is derived from an EMBL/GenBank/DDBJ whole genome shotgun (WGS) entry which is preliminary data.</text>
</comment>
<evidence type="ECO:0000313" key="3">
    <source>
        <dbReference type="Proteomes" id="UP001183176"/>
    </source>
</evidence>
<evidence type="ECO:0000313" key="2">
    <source>
        <dbReference type="EMBL" id="MDT0262425.1"/>
    </source>
</evidence>
<keyword evidence="3" id="KW-1185">Reference proteome</keyword>
<sequence>MYRVGVTAMPDRSSEAVAGIDIGGTKIDVAVASLDGNVLGRRRIETRAAAGPTQAFQRIAEALRDIRDREARNRSITTVGGVSPGIVRSNQILLSPNLPGWERVGLASSLAEATGIDEVAVTNDVRAGALAEARFGALKDCRCGMYVSLGTGIAAALVIAGQVIDGAHQAAGEIAYSRPVGTLGAARDGGVAGHAQLEEVISGRALADRAEVVLGERVDAATLFGRSDPVAAHLVHQGLAALGTALANLAVFIDPEIVVIGGGMSASADVLVPILAAYLRDFAPFAPDVVVGRYDDDASLHGAIALAVDAADTVVRGERV</sequence>
<dbReference type="SUPFAM" id="SSF53067">
    <property type="entry name" value="Actin-like ATPase domain"/>
    <property type="match status" value="1"/>
</dbReference>
<dbReference type="CDD" id="cd23763">
    <property type="entry name" value="ASKHA_ATPase_ROK"/>
    <property type="match status" value="1"/>
</dbReference>
<dbReference type="InterPro" id="IPR043129">
    <property type="entry name" value="ATPase_NBD"/>
</dbReference>
<dbReference type="Pfam" id="PF00480">
    <property type="entry name" value="ROK"/>
    <property type="match status" value="1"/>
</dbReference>
<dbReference type="InterPro" id="IPR000600">
    <property type="entry name" value="ROK"/>
</dbReference>